<evidence type="ECO:0000259" key="12">
    <source>
        <dbReference type="PROSITE" id="PS50011"/>
    </source>
</evidence>
<feature type="transmembrane region" description="Helical" evidence="11">
    <location>
        <begin position="442"/>
        <end position="461"/>
    </location>
</feature>
<dbReference type="Proteomes" id="UP001108240">
    <property type="component" value="Unplaced"/>
</dbReference>
<evidence type="ECO:0000256" key="9">
    <source>
        <dbReference type="ARBA" id="ARBA00048679"/>
    </source>
</evidence>
<reference evidence="13" key="2">
    <citation type="submission" date="2025-09" db="UniProtKB">
        <authorList>
            <consortium name="Ensembl"/>
        </authorList>
    </citation>
    <scope>IDENTIFICATION</scope>
</reference>
<feature type="compositionally biased region" description="Polar residues" evidence="10">
    <location>
        <begin position="484"/>
        <end position="513"/>
    </location>
</feature>
<feature type="region of interest" description="Disordered" evidence="10">
    <location>
        <begin position="476"/>
        <end position="520"/>
    </location>
</feature>
<dbReference type="GO" id="GO:0042157">
    <property type="term" value="P:lipoprotein metabolic process"/>
    <property type="evidence" value="ECO:0007669"/>
    <property type="project" value="InterPro"/>
</dbReference>
<evidence type="ECO:0000256" key="5">
    <source>
        <dbReference type="ARBA" id="ARBA00022741"/>
    </source>
</evidence>
<organism evidence="13 14">
    <name type="scientific">Cyprinus carpio carpio</name>
    <dbReference type="NCBI Taxonomy" id="630221"/>
    <lineage>
        <taxon>Eukaryota</taxon>
        <taxon>Metazoa</taxon>
        <taxon>Chordata</taxon>
        <taxon>Craniata</taxon>
        <taxon>Vertebrata</taxon>
        <taxon>Euteleostomi</taxon>
        <taxon>Actinopterygii</taxon>
        <taxon>Neopterygii</taxon>
        <taxon>Teleostei</taxon>
        <taxon>Ostariophysi</taxon>
        <taxon>Cypriniformes</taxon>
        <taxon>Cyprinidae</taxon>
        <taxon>Cyprininae</taxon>
        <taxon>Cyprinus</taxon>
    </lineage>
</organism>
<dbReference type="InterPro" id="IPR008405">
    <property type="entry name" value="ApoL"/>
</dbReference>
<evidence type="ECO:0000256" key="7">
    <source>
        <dbReference type="ARBA" id="ARBA00022840"/>
    </source>
</evidence>
<dbReference type="InterPro" id="IPR011009">
    <property type="entry name" value="Kinase-like_dom_sf"/>
</dbReference>
<evidence type="ECO:0000256" key="8">
    <source>
        <dbReference type="ARBA" id="ARBA00047899"/>
    </source>
</evidence>
<dbReference type="Pfam" id="PF00069">
    <property type="entry name" value="Pkinase"/>
    <property type="match status" value="1"/>
</dbReference>
<dbReference type="InterPro" id="IPR051131">
    <property type="entry name" value="NEK_Ser/Thr_kinase_NIMA"/>
</dbReference>
<evidence type="ECO:0000256" key="3">
    <source>
        <dbReference type="ARBA" id="ARBA00022527"/>
    </source>
</evidence>
<comment type="catalytic activity">
    <reaction evidence="8">
        <text>L-threonyl-[protein] + ATP = O-phospho-L-threonyl-[protein] + ADP + H(+)</text>
        <dbReference type="Rhea" id="RHEA:46608"/>
        <dbReference type="Rhea" id="RHEA-COMP:11060"/>
        <dbReference type="Rhea" id="RHEA-COMP:11605"/>
        <dbReference type="ChEBI" id="CHEBI:15378"/>
        <dbReference type="ChEBI" id="CHEBI:30013"/>
        <dbReference type="ChEBI" id="CHEBI:30616"/>
        <dbReference type="ChEBI" id="CHEBI:61977"/>
        <dbReference type="ChEBI" id="CHEBI:456216"/>
        <dbReference type="EC" id="2.7.11.1"/>
    </reaction>
</comment>
<dbReference type="InterPro" id="IPR000719">
    <property type="entry name" value="Prot_kinase_dom"/>
</dbReference>
<comment type="similarity">
    <text evidence="1">Belongs to the apolipoprotein L family.</text>
</comment>
<keyword evidence="11" id="KW-0472">Membrane</keyword>
<evidence type="ECO:0000256" key="1">
    <source>
        <dbReference type="ARBA" id="ARBA00010090"/>
    </source>
</evidence>
<evidence type="ECO:0000256" key="4">
    <source>
        <dbReference type="ARBA" id="ARBA00022679"/>
    </source>
</evidence>
<keyword evidence="7" id="KW-0067">ATP-binding</keyword>
<dbReference type="GO" id="GO:0006869">
    <property type="term" value="P:lipid transport"/>
    <property type="evidence" value="ECO:0007669"/>
    <property type="project" value="InterPro"/>
</dbReference>
<dbReference type="Pfam" id="PF05461">
    <property type="entry name" value="ApoL"/>
    <property type="match status" value="1"/>
</dbReference>
<dbReference type="GO" id="GO:0005524">
    <property type="term" value="F:ATP binding"/>
    <property type="evidence" value="ECO:0007669"/>
    <property type="project" value="UniProtKB-KW"/>
</dbReference>
<evidence type="ECO:0000313" key="13">
    <source>
        <dbReference type="Ensembl" id="ENSCCRP00000107460.1"/>
    </source>
</evidence>
<keyword evidence="11" id="KW-1133">Transmembrane helix</keyword>
<feature type="domain" description="Protein kinase" evidence="12">
    <location>
        <begin position="1"/>
        <end position="251"/>
    </location>
</feature>
<evidence type="ECO:0000256" key="2">
    <source>
        <dbReference type="ARBA" id="ARBA00012513"/>
    </source>
</evidence>
<comment type="catalytic activity">
    <reaction evidence="9">
        <text>L-seryl-[protein] + ATP = O-phospho-L-seryl-[protein] + ADP + H(+)</text>
        <dbReference type="Rhea" id="RHEA:17989"/>
        <dbReference type="Rhea" id="RHEA-COMP:9863"/>
        <dbReference type="Rhea" id="RHEA-COMP:11604"/>
        <dbReference type="ChEBI" id="CHEBI:15378"/>
        <dbReference type="ChEBI" id="CHEBI:29999"/>
        <dbReference type="ChEBI" id="CHEBI:30616"/>
        <dbReference type="ChEBI" id="CHEBI:83421"/>
        <dbReference type="ChEBI" id="CHEBI:456216"/>
        <dbReference type="EC" id="2.7.11.1"/>
    </reaction>
</comment>
<dbReference type="GeneTree" id="ENSGT00940000169789"/>
<dbReference type="Gene3D" id="3.30.200.20">
    <property type="entry name" value="Phosphorylase Kinase, domain 1"/>
    <property type="match status" value="1"/>
</dbReference>
<keyword evidence="3" id="KW-0723">Serine/threonine-protein kinase</keyword>
<accession>A0A9J7XNP7</accession>
<dbReference type="PANTHER" id="PTHR44899:SF3">
    <property type="entry name" value="SERINE_THREONINE-PROTEIN KINASE NEK1"/>
    <property type="match status" value="1"/>
</dbReference>
<dbReference type="GO" id="GO:0005576">
    <property type="term" value="C:extracellular region"/>
    <property type="evidence" value="ECO:0007669"/>
    <property type="project" value="InterPro"/>
</dbReference>
<dbReference type="Gene3D" id="1.10.510.10">
    <property type="entry name" value="Transferase(Phosphotransferase) domain 1"/>
    <property type="match status" value="1"/>
</dbReference>
<proteinExistence type="inferred from homology"/>
<dbReference type="OMA" id="CIICEMC"/>
<dbReference type="PROSITE" id="PS50011">
    <property type="entry name" value="PROTEIN_KINASE_DOM"/>
    <property type="match status" value="1"/>
</dbReference>
<protein>
    <recommendedName>
        <fullName evidence="2">non-specific serine/threonine protein kinase</fullName>
        <ecNumber evidence="2">2.7.11.1</ecNumber>
    </recommendedName>
</protein>
<name>A0A9J7XNP7_CYPCA</name>
<reference evidence="13" key="1">
    <citation type="submission" date="2025-08" db="UniProtKB">
        <authorList>
            <consortium name="Ensembl"/>
        </authorList>
    </citation>
    <scope>IDENTIFICATION</scope>
</reference>
<keyword evidence="14" id="KW-1185">Reference proteome</keyword>
<evidence type="ECO:0000256" key="11">
    <source>
        <dbReference type="SAM" id="Phobius"/>
    </source>
</evidence>
<dbReference type="AlphaFoldDB" id="A0A9J7XNP7"/>
<dbReference type="Ensembl" id="ENSCCRT00000140834.1">
    <property type="protein sequence ID" value="ENSCCRP00000107460.1"/>
    <property type="gene ID" value="ENSCCRG00000005738.2"/>
</dbReference>
<dbReference type="PANTHER" id="PTHR44899">
    <property type="entry name" value="CAMK FAMILY PROTEIN KINASE"/>
    <property type="match status" value="1"/>
</dbReference>
<sequence length="560" mass="62189">MGNSQSALKEHGYTLVKEEENKILVKNEAGDQFVIKKLSANQDESKFLPHLNHSHIVQHKEFIKDSDCLYLVLEHCEGGDLAQKIKNKKKENVMFSENKILDWIVKICMALKYLHDQQILHKNLRPESIFFTTFGTIRLGEFGVVHQRSTEGQTAENEPSSYVAPEILNDKPYEEKTEIWRLGCVIYELCMLKCAFPAILTVENVKKILTSSHEALPETFSEDLRQLVTDTLQPDPANRPSVSEILTRPFIIKYLHEKNMQTIKRLYRMLEELRALADDLERVHFNTTVGSLTGGVLGLAGGIASVAGLILSPFTLGASLVVTGLGIGTAVAGGVTAGASNITNMINQQTNRQKIKMLIKEFQEKITSTVCCIQNIQIAVETLERQFSTSDESFSNAQPGANAGARLGRGLGGIPELLRVIEVVNVGKVAAQTAKAIRVAEAATGIFSALFVAVDVFFVFLDSREIHNIRQDYALRESQRESESTSNQSAGSTEQTSDNSDTTNLVPSNTQQAEELKSETMKFVTKIKETTEELQKILDTLRDALQPNSELPNTDNKTYL</sequence>
<keyword evidence="6" id="KW-0418">Kinase</keyword>
<dbReference type="GO" id="GO:0008289">
    <property type="term" value="F:lipid binding"/>
    <property type="evidence" value="ECO:0007669"/>
    <property type="project" value="InterPro"/>
</dbReference>
<dbReference type="EC" id="2.7.11.1" evidence="2"/>
<evidence type="ECO:0000256" key="6">
    <source>
        <dbReference type="ARBA" id="ARBA00022777"/>
    </source>
</evidence>
<keyword evidence="4" id="KW-0808">Transferase</keyword>
<dbReference type="GO" id="GO:0004674">
    <property type="term" value="F:protein serine/threonine kinase activity"/>
    <property type="evidence" value="ECO:0007669"/>
    <property type="project" value="UniProtKB-KW"/>
</dbReference>
<evidence type="ECO:0000313" key="14">
    <source>
        <dbReference type="Proteomes" id="UP001108240"/>
    </source>
</evidence>
<dbReference type="SUPFAM" id="SSF56112">
    <property type="entry name" value="Protein kinase-like (PK-like)"/>
    <property type="match status" value="1"/>
</dbReference>
<evidence type="ECO:0000256" key="10">
    <source>
        <dbReference type="SAM" id="MobiDB-lite"/>
    </source>
</evidence>
<keyword evidence="11" id="KW-0812">Transmembrane</keyword>
<keyword evidence="5" id="KW-0547">Nucleotide-binding</keyword>